<name>A0AA38TSQ2_9ASTR</name>
<comment type="caution">
    <text evidence="1">The sequence shown here is derived from an EMBL/GenBank/DDBJ whole genome shotgun (WGS) entry which is preliminary data.</text>
</comment>
<gene>
    <name evidence="1" type="ORF">OSB04_002349</name>
</gene>
<organism evidence="1 2">
    <name type="scientific">Centaurea solstitialis</name>
    <name type="common">yellow star-thistle</name>
    <dbReference type="NCBI Taxonomy" id="347529"/>
    <lineage>
        <taxon>Eukaryota</taxon>
        <taxon>Viridiplantae</taxon>
        <taxon>Streptophyta</taxon>
        <taxon>Embryophyta</taxon>
        <taxon>Tracheophyta</taxon>
        <taxon>Spermatophyta</taxon>
        <taxon>Magnoliopsida</taxon>
        <taxon>eudicotyledons</taxon>
        <taxon>Gunneridae</taxon>
        <taxon>Pentapetalae</taxon>
        <taxon>asterids</taxon>
        <taxon>campanulids</taxon>
        <taxon>Asterales</taxon>
        <taxon>Asteraceae</taxon>
        <taxon>Carduoideae</taxon>
        <taxon>Cardueae</taxon>
        <taxon>Centaureinae</taxon>
        <taxon>Centaurea</taxon>
    </lineage>
</organism>
<reference evidence="1" key="1">
    <citation type="submission" date="2023-03" db="EMBL/GenBank/DDBJ databases">
        <title>Chromosome-scale reference genome and RAD-based genetic map of yellow starthistle (Centaurea solstitialis) reveal putative structural variation and QTLs associated with invader traits.</title>
        <authorList>
            <person name="Reatini B."/>
            <person name="Cang F.A."/>
            <person name="Jiang Q."/>
            <person name="Mckibben M.T.W."/>
            <person name="Barker M.S."/>
            <person name="Rieseberg L.H."/>
            <person name="Dlugosch K.M."/>
        </authorList>
    </citation>
    <scope>NUCLEOTIDE SEQUENCE</scope>
    <source>
        <strain evidence="1">CAN-66</strain>
        <tissue evidence="1">Leaf</tissue>
    </source>
</reference>
<evidence type="ECO:0000313" key="2">
    <source>
        <dbReference type="Proteomes" id="UP001172457"/>
    </source>
</evidence>
<dbReference type="Proteomes" id="UP001172457">
    <property type="component" value="Chromosome 1"/>
</dbReference>
<protein>
    <submittedName>
        <fullName evidence="1">Uncharacterized protein</fullName>
    </submittedName>
</protein>
<sequence>MTPPNGDNLGGGLAVCCFRRRRWLAVVSCCRVTVVMVLMAGGGGYASRCRCCDPISKDAMSKEIISIGSETRPPVLVVGEYQQWKRRMINFLDLLDDKLMVSITEGPKEI</sequence>
<dbReference type="AlphaFoldDB" id="A0AA38TSQ2"/>
<proteinExistence type="predicted"/>
<keyword evidence="2" id="KW-1185">Reference proteome</keyword>
<accession>A0AA38TSQ2</accession>
<dbReference type="EMBL" id="JARYMX010000001">
    <property type="protein sequence ID" value="KAJ9566383.1"/>
    <property type="molecule type" value="Genomic_DNA"/>
</dbReference>
<evidence type="ECO:0000313" key="1">
    <source>
        <dbReference type="EMBL" id="KAJ9566383.1"/>
    </source>
</evidence>